<dbReference type="InterPro" id="IPR024412">
    <property type="entry name" value="Lsr2_dim_dom"/>
</dbReference>
<reference evidence="3" key="1">
    <citation type="journal article" date="2019" name="Int. J. Syst. Evol. Microbiol.">
        <title>The Global Catalogue of Microorganisms (GCM) 10K type strain sequencing project: providing services to taxonomists for standard genome sequencing and annotation.</title>
        <authorList>
            <consortium name="The Broad Institute Genomics Platform"/>
            <consortium name="The Broad Institute Genome Sequencing Center for Infectious Disease"/>
            <person name="Wu L."/>
            <person name="Ma J."/>
        </authorList>
    </citation>
    <scope>NUCLEOTIDE SEQUENCE [LARGE SCALE GENOMIC DNA]</scope>
    <source>
        <strain evidence="3">JCM 31037</strain>
    </source>
</reference>
<sequence length="116" mass="13132">MATRTISVVYDDFDGSTEDVDTYQFAFNGALYEIDLSRPNFDRMAAAFQPFIAAARRLPKSTVRKQAGHDTNTERHALNAGIRQWWATHWQEHNLPEPRTRGAIPAAVRDAYNGAH</sequence>
<dbReference type="Gene3D" id="3.30.60.230">
    <property type="entry name" value="Lsr2, dimerization domain"/>
    <property type="match status" value="1"/>
</dbReference>
<gene>
    <name evidence="2" type="ORF">ACFQ4H_19490</name>
</gene>
<evidence type="ECO:0000313" key="3">
    <source>
        <dbReference type="Proteomes" id="UP001597260"/>
    </source>
</evidence>
<protein>
    <submittedName>
        <fullName evidence="2">Lsr2 family protein</fullName>
    </submittedName>
</protein>
<accession>A0ABW3YGM1</accession>
<organism evidence="2 3">
    <name type="scientific">Micromonospora sonneratiae</name>
    <dbReference type="NCBI Taxonomy" id="1184706"/>
    <lineage>
        <taxon>Bacteria</taxon>
        <taxon>Bacillati</taxon>
        <taxon>Actinomycetota</taxon>
        <taxon>Actinomycetes</taxon>
        <taxon>Micromonosporales</taxon>
        <taxon>Micromonosporaceae</taxon>
        <taxon>Micromonospora</taxon>
    </lineage>
</organism>
<feature type="domain" description="Lsr2 dimerization" evidence="1">
    <location>
        <begin position="1"/>
        <end position="58"/>
    </location>
</feature>
<proteinExistence type="predicted"/>
<dbReference type="EMBL" id="JBHTMP010000029">
    <property type="protein sequence ID" value="MFD1323275.1"/>
    <property type="molecule type" value="Genomic_DNA"/>
</dbReference>
<evidence type="ECO:0000259" key="1">
    <source>
        <dbReference type="Pfam" id="PF11774"/>
    </source>
</evidence>
<keyword evidence="3" id="KW-1185">Reference proteome</keyword>
<name>A0ABW3YGM1_9ACTN</name>
<dbReference type="InterPro" id="IPR042261">
    <property type="entry name" value="Lsr2-like_dimerization"/>
</dbReference>
<dbReference type="RefSeq" id="WP_377572427.1">
    <property type="nucleotide sequence ID" value="NZ_JBHTMP010000029.1"/>
</dbReference>
<dbReference type="Proteomes" id="UP001597260">
    <property type="component" value="Unassembled WGS sequence"/>
</dbReference>
<comment type="caution">
    <text evidence="2">The sequence shown here is derived from an EMBL/GenBank/DDBJ whole genome shotgun (WGS) entry which is preliminary data.</text>
</comment>
<dbReference type="Pfam" id="PF11774">
    <property type="entry name" value="Lsr2"/>
    <property type="match status" value="1"/>
</dbReference>
<evidence type="ECO:0000313" key="2">
    <source>
        <dbReference type="EMBL" id="MFD1323275.1"/>
    </source>
</evidence>